<dbReference type="STRING" id="687842.ASU31_12700"/>
<dbReference type="SUPFAM" id="SSF53448">
    <property type="entry name" value="Nucleotide-diphospho-sugar transferases"/>
    <property type="match status" value="1"/>
</dbReference>
<dbReference type="RefSeq" id="WP_057932669.1">
    <property type="nucleotide sequence ID" value="NZ_LMZQ01000007.1"/>
</dbReference>
<gene>
    <name evidence="2" type="ORF">ASU31_12700</name>
</gene>
<organism evidence="2 3">
    <name type="scientific">Pedobacter ginsenosidimutans</name>
    <dbReference type="NCBI Taxonomy" id="687842"/>
    <lineage>
        <taxon>Bacteria</taxon>
        <taxon>Pseudomonadati</taxon>
        <taxon>Bacteroidota</taxon>
        <taxon>Sphingobacteriia</taxon>
        <taxon>Sphingobacteriales</taxon>
        <taxon>Sphingobacteriaceae</taxon>
        <taxon>Pedobacter</taxon>
    </lineage>
</organism>
<reference evidence="2 3" key="1">
    <citation type="submission" date="2015-11" db="EMBL/GenBank/DDBJ databases">
        <title>Sequence of Pedobacter ginsenosidimutans.</title>
        <authorList>
            <person name="Carson E."/>
            <person name="Keyser V."/>
            <person name="Newman J."/>
            <person name="Miller J."/>
        </authorList>
    </citation>
    <scope>NUCLEOTIDE SEQUENCE [LARGE SCALE GENOMIC DNA]</scope>
    <source>
        <strain evidence="2 3">KACC 14530</strain>
    </source>
</reference>
<dbReference type="CDD" id="cd00761">
    <property type="entry name" value="Glyco_tranf_GTA_type"/>
    <property type="match status" value="1"/>
</dbReference>
<evidence type="ECO:0000313" key="3">
    <source>
        <dbReference type="Proteomes" id="UP000051950"/>
    </source>
</evidence>
<protein>
    <recommendedName>
        <fullName evidence="1">Glycosyltransferase 2-like domain-containing protein</fullName>
    </recommendedName>
</protein>
<dbReference type="Proteomes" id="UP000051950">
    <property type="component" value="Unassembled WGS sequence"/>
</dbReference>
<proteinExistence type="predicted"/>
<dbReference type="AlphaFoldDB" id="A0A0T5VPL5"/>
<dbReference type="PANTHER" id="PTHR22916:SF3">
    <property type="entry name" value="UDP-GLCNAC:BETAGAL BETA-1,3-N-ACETYLGLUCOSAMINYLTRANSFERASE-LIKE PROTEIN 1"/>
    <property type="match status" value="1"/>
</dbReference>
<sequence>MAIKNTPAISIIIPLYNAESYIAEAINSVINQSLEDWELIIIDDGSIDNSLSIAQCFKSDKIKTYSIKNSGASAARNYGFNKSKGKFIKFFDADDLMCENMLESQLSLALQYPDSIISASWGRFYENDIRTFRLNQEECWKDMTSVDWICSSWREAQTMTQPGIFLIPRQIIDKVGLWNEKLSLVDDMEFFTKIILGAKGVKFSSKAILYYRSGMGANALSGHATRKAIESYFLALQLSTGYLLELKEDVTTRICAANMWKGFVYEYYGLAKDLSIEAELNISRLGGSNLSFPCGGTTKILNALLGWKLTVLIKKYCDRI</sequence>
<comment type="caution">
    <text evidence="2">The sequence shown here is derived from an EMBL/GenBank/DDBJ whole genome shotgun (WGS) entry which is preliminary data.</text>
</comment>
<dbReference type="PANTHER" id="PTHR22916">
    <property type="entry name" value="GLYCOSYLTRANSFERASE"/>
    <property type="match status" value="1"/>
</dbReference>
<dbReference type="EMBL" id="LMZQ01000007">
    <property type="protein sequence ID" value="KRT15838.1"/>
    <property type="molecule type" value="Genomic_DNA"/>
</dbReference>
<dbReference type="Gene3D" id="3.90.550.10">
    <property type="entry name" value="Spore Coat Polysaccharide Biosynthesis Protein SpsA, Chain A"/>
    <property type="match status" value="1"/>
</dbReference>
<dbReference type="InterPro" id="IPR029044">
    <property type="entry name" value="Nucleotide-diphossugar_trans"/>
</dbReference>
<dbReference type="Pfam" id="PF00535">
    <property type="entry name" value="Glycos_transf_2"/>
    <property type="match status" value="1"/>
</dbReference>
<feature type="domain" description="Glycosyltransferase 2-like" evidence="1">
    <location>
        <begin position="10"/>
        <end position="136"/>
    </location>
</feature>
<accession>A0A0T5VPL5</accession>
<name>A0A0T5VPL5_9SPHI</name>
<dbReference type="InterPro" id="IPR001173">
    <property type="entry name" value="Glyco_trans_2-like"/>
</dbReference>
<dbReference type="GO" id="GO:0016758">
    <property type="term" value="F:hexosyltransferase activity"/>
    <property type="evidence" value="ECO:0007669"/>
    <property type="project" value="UniProtKB-ARBA"/>
</dbReference>
<evidence type="ECO:0000313" key="2">
    <source>
        <dbReference type="EMBL" id="KRT15838.1"/>
    </source>
</evidence>
<evidence type="ECO:0000259" key="1">
    <source>
        <dbReference type="Pfam" id="PF00535"/>
    </source>
</evidence>
<keyword evidence="3" id="KW-1185">Reference proteome</keyword>